<proteinExistence type="predicted"/>
<dbReference type="SUPFAM" id="SSF56563">
    <property type="entry name" value="Major capsid protein gp5"/>
    <property type="match status" value="1"/>
</dbReference>
<reference evidence="2" key="1">
    <citation type="journal article" date="2015" name="Nature">
        <title>Complex archaea that bridge the gap between prokaryotes and eukaryotes.</title>
        <authorList>
            <person name="Spang A."/>
            <person name="Saw J.H."/>
            <person name="Jorgensen S.L."/>
            <person name="Zaremba-Niedzwiedzka K."/>
            <person name="Martijn J."/>
            <person name="Lind A.E."/>
            <person name="van Eijk R."/>
            <person name="Schleper C."/>
            <person name="Guy L."/>
            <person name="Ettema T.J."/>
        </authorList>
    </citation>
    <scope>NUCLEOTIDE SEQUENCE</scope>
</reference>
<feature type="compositionally biased region" description="Basic and acidic residues" evidence="1">
    <location>
        <begin position="247"/>
        <end position="264"/>
    </location>
</feature>
<feature type="region of interest" description="Disordered" evidence="1">
    <location>
        <begin position="247"/>
        <end position="276"/>
    </location>
</feature>
<comment type="caution">
    <text evidence="2">The sequence shown here is derived from an EMBL/GenBank/DDBJ whole genome shotgun (WGS) entry which is preliminary data.</text>
</comment>
<sequence>MKNAVHIKSKTDDHLVVAGWGVVFGGEDVVGDTFTKDTDFMLNLVPEKLIFYDHTQSEVEHLIGKSILVENKDSDSIAGLWVEAQLERHRAYVEEIEELINKGVLGWSSGSAGHLIRYVGGGWQGKIKRWPIIEFSLTPTPAEPRTIGVESIKHLKSIYKKAGIELPDGLDDEPKASLREAAARDRRKTTTSTKRYKMEPKELTPRDLEDAKAEGRKEVEAEITAEAEYQAELKKAGEVAVKAAKAEWDEDKKETDDKAAEEAKKGRRLQTDGDSDDIADKDIYAAKFAGTWMYDELDVGEHALMTRLLIETGKQGRSDGPTEDNLKALAIKIVEDKENPRDHIRTKMAMKKAGMPLGATKVANALNQSTLAGFGDEWVVVANSSDLWDKIRLGVSVVKEIPSVVIPQGAESILIPLQAASPTFYTVAQASAQDSNPGPITRTVTTSKLATANATLSVGKMGAAVYYTGELVEDSIIPWAAELRSDLVTEGAEVLEHIVIDGDTETGATTNINDIGGTPGSTDVFLLFNGFRKLALVTNTANSRDGGALTVEDFLETVKLMGIAGKNAVMKDKVAFIIDLNTHWKALELAKIQSKDVFSAPTIEGANLTGLFGYKVIASANMHRTNQDATYGLQANTAGKVDLDTPANNTKGAILAVRWDQWRMGFKRLMTIETTRVPSADSTELVALMRVGLLNRDNEASAISYNIGV</sequence>
<feature type="compositionally biased region" description="Basic and acidic residues" evidence="1">
    <location>
        <begin position="196"/>
        <end position="213"/>
    </location>
</feature>
<accession>A0A0F9QCU1</accession>
<dbReference type="AlphaFoldDB" id="A0A0F9QCU1"/>
<gene>
    <name evidence="2" type="ORF">LCGC14_1030300</name>
</gene>
<dbReference type="EMBL" id="LAZR01004179">
    <property type="protein sequence ID" value="KKN11051.1"/>
    <property type="molecule type" value="Genomic_DNA"/>
</dbReference>
<evidence type="ECO:0000313" key="2">
    <source>
        <dbReference type="EMBL" id="KKN11051.1"/>
    </source>
</evidence>
<feature type="compositionally biased region" description="Basic and acidic residues" evidence="1">
    <location>
        <begin position="172"/>
        <end position="184"/>
    </location>
</feature>
<feature type="region of interest" description="Disordered" evidence="1">
    <location>
        <begin position="169"/>
        <end position="213"/>
    </location>
</feature>
<organism evidence="2">
    <name type="scientific">marine sediment metagenome</name>
    <dbReference type="NCBI Taxonomy" id="412755"/>
    <lineage>
        <taxon>unclassified sequences</taxon>
        <taxon>metagenomes</taxon>
        <taxon>ecological metagenomes</taxon>
    </lineage>
</organism>
<evidence type="ECO:0000256" key="1">
    <source>
        <dbReference type="SAM" id="MobiDB-lite"/>
    </source>
</evidence>
<protein>
    <submittedName>
        <fullName evidence="2">Uncharacterized protein</fullName>
    </submittedName>
</protein>
<name>A0A0F9QCU1_9ZZZZ</name>